<keyword evidence="1" id="KW-0812">Transmembrane</keyword>
<reference evidence="2" key="1">
    <citation type="submission" date="2009-10" db="EMBL/GenBank/DDBJ databases">
        <title>Diversity of trophic interactions inside an arsenic-rich microbial ecosystem.</title>
        <authorList>
            <person name="Bertin P.N."/>
            <person name="Heinrich-Salmeron A."/>
            <person name="Pelletier E."/>
            <person name="Goulhen-Chollet F."/>
            <person name="Arsene-Ploetze F."/>
            <person name="Gallien S."/>
            <person name="Calteau A."/>
            <person name="Vallenet D."/>
            <person name="Casiot C."/>
            <person name="Chane-Woon-Ming B."/>
            <person name="Giloteaux L."/>
            <person name="Barakat M."/>
            <person name="Bonnefoy V."/>
            <person name="Bruneel O."/>
            <person name="Chandler M."/>
            <person name="Cleiss J."/>
            <person name="Duran R."/>
            <person name="Elbaz-Poulichet F."/>
            <person name="Fonknechten N."/>
            <person name="Lauga B."/>
            <person name="Mornico D."/>
            <person name="Ortet P."/>
            <person name="Schaeffer C."/>
            <person name="Siguier P."/>
            <person name="Alexander Thil Smith A."/>
            <person name="Van Dorsselaer A."/>
            <person name="Weissenbach J."/>
            <person name="Medigue C."/>
            <person name="Le Paslier D."/>
        </authorList>
    </citation>
    <scope>NUCLEOTIDE SEQUENCE</scope>
</reference>
<dbReference type="AlphaFoldDB" id="E6Q9Q0"/>
<comment type="caution">
    <text evidence="2">The sequence shown here is derived from an EMBL/GenBank/DDBJ whole genome shotgun (WGS) entry which is preliminary data.</text>
</comment>
<proteinExistence type="predicted"/>
<gene>
    <name evidence="2" type="ORF">CARN5_2690</name>
</gene>
<keyword evidence="1" id="KW-0472">Membrane</keyword>
<evidence type="ECO:0000256" key="1">
    <source>
        <dbReference type="SAM" id="Phobius"/>
    </source>
</evidence>
<accession>E6Q9Q0</accession>
<keyword evidence="1" id="KW-1133">Transmembrane helix</keyword>
<organism evidence="2">
    <name type="scientific">mine drainage metagenome</name>
    <dbReference type="NCBI Taxonomy" id="410659"/>
    <lineage>
        <taxon>unclassified sequences</taxon>
        <taxon>metagenomes</taxon>
        <taxon>ecological metagenomes</taxon>
    </lineage>
</organism>
<protein>
    <submittedName>
        <fullName evidence="2">Uncharacterized protein</fullName>
    </submittedName>
</protein>
<dbReference type="EMBL" id="CABP01000033">
    <property type="protein sequence ID" value="CBI03926.1"/>
    <property type="molecule type" value="Genomic_DNA"/>
</dbReference>
<name>E6Q9Q0_9ZZZZ</name>
<evidence type="ECO:0000313" key="2">
    <source>
        <dbReference type="EMBL" id="CBI03926.1"/>
    </source>
</evidence>
<sequence length="59" mass="6444">MAAVASGANADTDILYHDRDNSSPAPSVTVFSERIVVGLLHHTLSMATVYLCFFALYQR</sequence>
<feature type="transmembrane region" description="Helical" evidence="1">
    <location>
        <begin position="35"/>
        <end position="57"/>
    </location>
</feature>